<accession>A0ABT9Y1Q2</accession>
<dbReference type="NCBIfam" id="NF033491">
    <property type="entry name" value="BA3454_fam"/>
    <property type="match status" value="1"/>
</dbReference>
<name>A0ABT9Y1Q2_9BACI</name>
<evidence type="ECO:0000313" key="2">
    <source>
        <dbReference type="Proteomes" id="UP001224122"/>
    </source>
</evidence>
<reference evidence="1 2" key="1">
    <citation type="submission" date="2023-07" db="EMBL/GenBank/DDBJ databases">
        <title>Genomic Encyclopedia of Type Strains, Phase IV (KMG-IV): sequencing the most valuable type-strain genomes for metagenomic binning, comparative biology and taxonomic classification.</title>
        <authorList>
            <person name="Goeker M."/>
        </authorList>
    </citation>
    <scope>NUCLEOTIDE SEQUENCE [LARGE SCALE GENOMIC DNA]</scope>
    <source>
        <strain evidence="1 2">DSM 27594</strain>
    </source>
</reference>
<sequence>MFEVMVTVNYKGKNYQTNVLAKKGMTCEKIMHIAEEQVVKQWSK</sequence>
<keyword evidence="2" id="KW-1185">Reference proteome</keyword>
<gene>
    <name evidence="1" type="ORF">J2S10_004955</name>
</gene>
<dbReference type="Proteomes" id="UP001224122">
    <property type="component" value="Unassembled WGS sequence"/>
</dbReference>
<dbReference type="EMBL" id="JAUSTW010000011">
    <property type="protein sequence ID" value="MDQ0201745.1"/>
    <property type="molecule type" value="Genomic_DNA"/>
</dbReference>
<comment type="caution">
    <text evidence="1">The sequence shown here is derived from an EMBL/GenBank/DDBJ whole genome shotgun (WGS) entry which is preliminary data.</text>
</comment>
<evidence type="ECO:0000313" key="1">
    <source>
        <dbReference type="EMBL" id="MDQ0201745.1"/>
    </source>
</evidence>
<organism evidence="1 2">
    <name type="scientific">Neobacillus ginsengisoli</name>
    <dbReference type="NCBI Taxonomy" id="904295"/>
    <lineage>
        <taxon>Bacteria</taxon>
        <taxon>Bacillati</taxon>
        <taxon>Bacillota</taxon>
        <taxon>Bacilli</taxon>
        <taxon>Bacillales</taxon>
        <taxon>Bacillaceae</taxon>
        <taxon>Neobacillus</taxon>
    </lineage>
</organism>
<dbReference type="RefSeq" id="WP_307413326.1">
    <property type="nucleotide sequence ID" value="NZ_JAUSTW010000011.1"/>
</dbReference>
<protein>
    <recommendedName>
        <fullName evidence="3">BA3454 family stress response protein</fullName>
    </recommendedName>
</protein>
<proteinExistence type="predicted"/>
<evidence type="ECO:0008006" key="3">
    <source>
        <dbReference type="Google" id="ProtNLM"/>
    </source>
</evidence>
<dbReference type="InterPro" id="IPR049728">
    <property type="entry name" value="BA3454-like"/>
</dbReference>